<dbReference type="Proteomes" id="UP001432216">
    <property type="component" value="Chromosome 2"/>
</dbReference>
<evidence type="ECO:0000256" key="1">
    <source>
        <dbReference type="SAM" id="MobiDB-lite"/>
    </source>
</evidence>
<proteinExistence type="predicted"/>
<feature type="region of interest" description="Disordered" evidence="1">
    <location>
        <begin position="1"/>
        <end position="40"/>
    </location>
</feature>
<evidence type="ECO:0008006" key="4">
    <source>
        <dbReference type="Google" id="ProtNLM"/>
    </source>
</evidence>
<dbReference type="EMBL" id="CP143807">
    <property type="protein sequence ID" value="WVO19726.1"/>
    <property type="molecule type" value="Genomic_DNA"/>
</dbReference>
<protein>
    <recommendedName>
        <fullName evidence="4">Sld7 C-terminal domain-containing protein</fullName>
    </recommendedName>
</protein>
<reference evidence="2 3" key="1">
    <citation type="submission" date="2024-01" db="EMBL/GenBank/DDBJ databases">
        <title>Comparative genomics of Cryptococcus and Kwoniella reveals pathogenesis evolution and contrasting modes of karyotype evolution via chromosome fusion or intercentromeric recombination.</title>
        <authorList>
            <person name="Coelho M.A."/>
            <person name="David-Palma M."/>
            <person name="Shea T."/>
            <person name="Bowers K."/>
            <person name="McGinley-Smith S."/>
            <person name="Mohammad A.W."/>
            <person name="Gnirke A."/>
            <person name="Yurkov A.M."/>
            <person name="Nowrousian M."/>
            <person name="Sun S."/>
            <person name="Cuomo C.A."/>
            <person name="Heitman J."/>
        </authorList>
    </citation>
    <scope>NUCLEOTIDE SEQUENCE [LARGE SCALE GENOMIC DNA]</scope>
    <source>
        <strain evidence="2 3">7685027</strain>
    </source>
</reference>
<accession>A0ABZ2ARA0</accession>
<organism evidence="2 3">
    <name type="scientific">Cryptococcus decagattii</name>
    <dbReference type="NCBI Taxonomy" id="1859122"/>
    <lineage>
        <taxon>Eukaryota</taxon>
        <taxon>Fungi</taxon>
        <taxon>Dikarya</taxon>
        <taxon>Basidiomycota</taxon>
        <taxon>Agaricomycotina</taxon>
        <taxon>Tremellomycetes</taxon>
        <taxon>Tremellales</taxon>
        <taxon>Cryptococcaceae</taxon>
        <taxon>Cryptococcus</taxon>
        <taxon>Cryptococcus gattii species complex</taxon>
    </lineage>
</organism>
<keyword evidence="3" id="KW-1185">Reference proteome</keyword>
<name>A0ABZ2ARA0_9TREE</name>
<feature type="compositionally biased region" description="Basic and acidic residues" evidence="1">
    <location>
        <begin position="371"/>
        <end position="401"/>
    </location>
</feature>
<evidence type="ECO:0000313" key="3">
    <source>
        <dbReference type="Proteomes" id="UP001432216"/>
    </source>
</evidence>
<feature type="compositionally biased region" description="Polar residues" evidence="1">
    <location>
        <begin position="25"/>
        <end position="38"/>
    </location>
</feature>
<dbReference type="GeneID" id="89987791"/>
<evidence type="ECO:0000313" key="2">
    <source>
        <dbReference type="EMBL" id="WVO19726.1"/>
    </source>
</evidence>
<sequence>MAVLDPGPSPSRNPFARPNGVPQGGSFSKSTILPSPSQKRPMLTAIVNDVDKSLGDSVMATPSDKKVISTNGTPKSSWRLLWRGGLELGKEGWRLEGITFFALLSFSAPTPTAAPFNPFSFPTPPSSFSPVPSSPFHSLPGGTVDICLSLESMKGRKFLQVRGLVPLPEDELLEGEGEEDGTGGVQVAIAPEAYLLMAYFTGLLCREGKLSNNGRTLCAIVIGLGDEEVDATPKSTILIYGQLRNQSTSSSDEDKTRQGALRLLVGRKRPPRPPANEKRIRPGEPLPRAPLFLPSENKKPFRPFVRTPSRSSSTSIYAPPPSASAVVPLPTPGPAPISGRTPGRRGEKRTWQNGNDEQRKRRTGKITGVPKKIDSPFDAADQSKEDGERRERSAVPGERSRRATLTSQMSIAASEGLPEEEEDVFGLRAASIAPSMSRVPSAGGRSSVAGDKVVEGEDNFGEIAGIGKAKRARVSQQVLDNKASIRKQTLLLLEERGISRTNDLFKEIFGITTKGVYLAFRDRLDEATLSKPDIHRVILGHLDMYLPTSPSRQTHLEETIFEEDEKPSLESAGNEASISGEQPLYLHGYYNGRVKLEPVAE</sequence>
<feature type="region of interest" description="Disordered" evidence="1">
    <location>
        <begin position="245"/>
        <end position="420"/>
    </location>
</feature>
<dbReference type="RefSeq" id="XP_064718966.1">
    <property type="nucleotide sequence ID" value="XM_064862894.1"/>
</dbReference>
<gene>
    <name evidence="2" type="ORF">IAS62_001016</name>
</gene>
<feature type="compositionally biased region" description="Low complexity" evidence="1">
    <location>
        <begin position="311"/>
        <end position="328"/>
    </location>
</feature>